<sequence>MVRMSFAGIGGFILVFIESYIVMQLKGYHTIEFGGISPFISVWAMNFFLLFSILTQVKNWYLEKEETREESYGER</sequence>
<evidence type="ECO:0000256" key="1">
    <source>
        <dbReference type="SAM" id="Phobius"/>
    </source>
</evidence>
<dbReference type="EMBL" id="SLVV01000006">
    <property type="protein sequence ID" value="TCN24947.1"/>
    <property type="molecule type" value="Genomic_DNA"/>
</dbReference>
<keyword evidence="1" id="KW-0472">Membrane</keyword>
<protein>
    <submittedName>
        <fullName evidence="2">Uncharacterized protein</fullName>
    </submittedName>
</protein>
<name>A0A4R2BDD2_9BACI</name>
<dbReference type="OrthoDB" id="2918447at2"/>
<feature type="transmembrane region" description="Helical" evidence="1">
    <location>
        <begin position="35"/>
        <end position="54"/>
    </location>
</feature>
<dbReference type="RefSeq" id="WP_121612236.1">
    <property type="nucleotide sequence ID" value="NZ_CP033044.1"/>
</dbReference>
<keyword evidence="1" id="KW-1133">Transmembrane helix</keyword>
<evidence type="ECO:0000313" key="2">
    <source>
        <dbReference type="EMBL" id="TCN24947.1"/>
    </source>
</evidence>
<dbReference type="AlphaFoldDB" id="A0A4R2BDD2"/>
<proteinExistence type="predicted"/>
<accession>A0A4R2BDD2</accession>
<dbReference type="Proteomes" id="UP000295689">
    <property type="component" value="Unassembled WGS sequence"/>
</dbReference>
<keyword evidence="1" id="KW-0812">Transmembrane</keyword>
<feature type="transmembrane region" description="Helical" evidence="1">
    <location>
        <begin position="6"/>
        <end position="23"/>
    </location>
</feature>
<evidence type="ECO:0000313" key="3">
    <source>
        <dbReference type="Proteomes" id="UP000295689"/>
    </source>
</evidence>
<reference evidence="2 3" key="1">
    <citation type="journal article" date="2015" name="Stand. Genomic Sci.">
        <title>Genomic Encyclopedia of Bacterial and Archaeal Type Strains, Phase III: the genomes of soil and plant-associated and newly described type strains.</title>
        <authorList>
            <person name="Whitman W.B."/>
            <person name="Woyke T."/>
            <person name="Klenk H.P."/>
            <person name="Zhou Y."/>
            <person name="Lilburn T.G."/>
            <person name="Beck B.J."/>
            <person name="De Vos P."/>
            <person name="Vandamme P."/>
            <person name="Eisen J.A."/>
            <person name="Garrity G."/>
            <person name="Hugenholtz P."/>
            <person name="Kyrpides N.C."/>
        </authorList>
    </citation>
    <scope>NUCLEOTIDE SEQUENCE [LARGE SCALE GENOMIC DNA]</scope>
    <source>
        <strain evidence="2 3">CV53</strain>
    </source>
</reference>
<comment type="caution">
    <text evidence="2">The sequence shown here is derived from an EMBL/GenBank/DDBJ whole genome shotgun (WGS) entry which is preliminary data.</text>
</comment>
<gene>
    <name evidence="2" type="ORF">EV146_106148</name>
</gene>
<organism evidence="2 3">
    <name type="scientific">Mesobacillus foraminis</name>
    <dbReference type="NCBI Taxonomy" id="279826"/>
    <lineage>
        <taxon>Bacteria</taxon>
        <taxon>Bacillati</taxon>
        <taxon>Bacillota</taxon>
        <taxon>Bacilli</taxon>
        <taxon>Bacillales</taxon>
        <taxon>Bacillaceae</taxon>
        <taxon>Mesobacillus</taxon>
    </lineage>
</organism>
<keyword evidence="3" id="KW-1185">Reference proteome</keyword>